<evidence type="ECO:0000313" key="2">
    <source>
        <dbReference type="EMBL" id="KAF5933779.1"/>
    </source>
</evidence>
<feature type="coiled-coil region" evidence="1">
    <location>
        <begin position="73"/>
        <end position="152"/>
    </location>
</feature>
<dbReference type="Proteomes" id="UP000593564">
    <property type="component" value="Unassembled WGS sequence"/>
</dbReference>
<keyword evidence="3" id="KW-1185">Reference proteome</keyword>
<evidence type="ECO:0000256" key="1">
    <source>
        <dbReference type="SAM" id="Coils"/>
    </source>
</evidence>
<organism evidence="2 3">
    <name type="scientific">Camellia sinensis</name>
    <name type="common">Tea plant</name>
    <name type="synonym">Thea sinensis</name>
    <dbReference type="NCBI Taxonomy" id="4442"/>
    <lineage>
        <taxon>Eukaryota</taxon>
        <taxon>Viridiplantae</taxon>
        <taxon>Streptophyta</taxon>
        <taxon>Embryophyta</taxon>
        <taxon>Tracheophyta</taxon>
        <taxon>Spermatophyta</taxon>
        <taxon>Magnoliopsida</taxon>
        <taxon>eudicotyledons</taxon>
        <taxon>Gunneridae</taxon>
        <taxon>Pentapetalae</taxon>
        <taxon>asterids</taxon>
        <taxon>Ericales</taxon>
        <taxon>Theaceae</taxon>
        <taxon>Camellia</taxon>
    </lineage>
</organism>
<sequence>MSGSSDASMLNDPEVAFSLAMSVSLPSDKEAFRVETDLNATALAAQSALLTVGWIADMGRRHRDAIKQIGDLCEEVEGQRRRAKVEALRANKEASRADAEMEKARCVDQLRSDAEKKADASEDALKLTQKAISKLEAELAEMKAAKESDDSESSKVFEAGKNAGLAEYVDQVPKFENRGFKHGWHKALAAANASLIMPIPYEQVDVEPLESDSDG</sequence>
<evidence type="ECO:0000313" key="3">
    <source>
        <dbReference type="Proteomes" id="UP000593564"/>
    </source>
</evidence>
<name>A0A7J7FZI3_CAMSI</name>
<keyword evidence="1" id="KW-0175">Coiled coil</keyword>
<gene>
    <name evidence="2" type="ORF">HYC85_029950</name>
</gene>
<protein>
    <submittedName>
        <fullName evidence="2">Uncharacterized protein</fullName>
    </submittedName>
</protein>
<reference evidence="3" key="1">
    <citation type="journal article" date="2020" name="Nat. Commun.">
        <title>Genome assembly of wild tea tree DASZ reveals pedigree and selection history of tea varieties.</title>
        <authorList>
            <person name="Zhang W."/>
            <person name="Zhang Y."/>
            <person name="Qiu H."/>
            <person name="Guo Y."/>
            <person name="Wan H."/>
            <person name="Zhang X."/>
            <person name="Scossa F."/>
            <person name="Alseekh S."/>
            <person name="Zhang Q."/>
            <person name="Wang P."/>
            <person name="Xu L."/>
            <person name="Schmidt M.H."/>
            <person name="Jia X."/>
            <person name="Li D."/>
            <person name="Zhu A."/>
            <person name="Guo F."/>
            <person name="Chen W."/>
            <person name="Ni D."/>
            <person name="Usadel B."/>
            <person name="Fernie A.R."/>
            <person name="Wen W."/>
        </authorList>
    </citation>
    <scope>NUCLEOTIDE SEQUENCE [LARGE SCALE GENOMIC DNA]</scope>
    <source>
        <strain evidence="3">cv. G240</strain>
    </source>
</reference>
<dbReference type="EMBL" id="JACBKZ010000014">
    <property type="protein sequence ID" value="KAF5933779.1"/>
    <property type="molecule type" value="Genomic_DNA"/>
</dbReference>
<proteinExistence type="predicted"/>
<dbReference type="AlphaFoldDB" id="A0A7J7FZI3"/>
<reference evidence="2 3" key="2">
    <citation type="submission" date="2020-07" db="EMBL/GenBank/DDBJ databases">
        <title>Genome assembly of wild tea tree DASZ reveals pedigree and selection history of tea varieties.</title>
        <authorList>
            <person name="Zhang W."/>
        </authorList>
    </citation>
    <scope>NUCLEOTIDE SEQUENCE [LARGE SCALE GENOMIC DNA]</scope>
    <source>
        <strain evidence="3">cv. G240</strain>
        <tissue evidence="2">Leaf</tissue>
    </source>
</reference>
<accession>A0A7J7FZI3</accession>
<comment type="caution">
    <text evidence="2">The sequence shown here is derived from an EMBL/GenBank/DDBJ whole genome shotgun (WGS) entry which is preliminary data.</text>
</comment>